<dbReference type="AlphaFoldDB" id="F3QTL9"/>
<name>F3QTL9_9BACT</name>
<sequence length="41" mass="4817">MTYIYTFNETFSFAKLAYDPKNAKYIQTNDWIPPSHSLTKA</sequence>
<dbReference type="EMBL" id="AFBR01000036">
    <property type="protein sequence ID" value="EGG54743.1"/>
    <property type="molecule type" value="Genomic_DNA"/>
</dbReference>
<keyword evidence="2" id="KW-1185">Reference proteome</keyword>
<evidence type="ECO:0000313" key="2">
    <source>
        <dbReference type="Proteomes" id="UP000005546"/>
    </source>
</evidence>
<reference evidence="1 2" key="1">
    <citation type="submission" date="2011-02" db="EMBL/GenBank/DDBJ databases">
        <authorList>
            <person name="Weinstock G."/>
            <person name="Sodergren E."/>
            <person name="Clifton S."/>
            <person name="Fulton L."/>
            <person name="Fulton B."/>
            <person name="Courtney L."/>
            <person name="Fronick C."/>
            <person name="Harrison M."/>
            <person name="Strong C."/>
            <person name="Farmer C."/>
            <person name="Delahaunty K."/>
            <person name="Markovic C."/>
            <person name="Hall O."/>
            <person name="Minx P."/>
            <person name="Tomlinson C."/>
            <person name="Mitreva M."/>
            <person name="Hou S."/>
            <person name="Chen J."/>
            <person name="Wollam A."/>
            <person name="Pepin K.H."/>
            <person name="Johnson M."/>
            <person name="Bhonagiri V."/>
            <person name="Zhang X."/>
            <person name="Suruliraj S."/>
            <person name="Warren W."/>
            <person name="Chinwalla A."/>
            <person name="Mardis E.R."/>
            <person name="Wilson R.K."/>
        </authorList>
    </citation>
    <scope>NUCLEOTIDE SEQUENCE [LARGE SCALE GENOMIC DNA]</scope>
    <source>
        <strain evidence="1 2">YIT 11841</strain>
    </source>
</reference>
<gene>
    <name evidence="1" type="ORF">HMPREF9442_01536</name>
</gene>
<evidence type="ECO:0000313" key="1">
    <source>
        <dbReference type="EMBL" id="EGG54743.1"/>
    </source>
</evidence>
<comment type="caution">
    <text evidence="1">The sequence shown here is derived from an EMBL/GenBank/DDBJ whole genome shotgun (WGS) entry which is preliminary data.</text>
</comment>
<dbReference type="Proteomes" id="UP000005546">
    <property type="component" value="Unassembled WGS sequence"/>
</dbReference>
<accession>F3QTL9</accession>
<dbReference type="HOGENOM" id="CLU_3274076_0_0_10"/>
<protein>
    <submittedName>
        <fullName evidence="1">Uncharacterized protein</fullName>
    </submittedName>
</protein>
<organism evidence="1 2">
    <name type="scientific">Paraprevotella xylaniphila YIT 11841</name>
    <dbReference type="NCBI Taxonomy" id="762982"/>
    <lineage>
        <taxon>Bacteria</taxon>
        <taxon>Pseudomonadati</taxon>
        <taxon>Bacteroidota</taxon>
        <taxon>Bacteroidia</taxon>
        <taxon>Bacteroidales</taxon>
        <taxon>Prevotellaceae</taxon>
        <taxon>Paraprevotella</taxon>
    </lineage>
</organism>
<proteinExistence type="predicted"/>